<keyword evidence="2" id="KW-0732">Signal</keyword>
<feature type="chain" id="PRO_5031129994" evidence="2">
    <location>
        <begin position="19"/>
        <end position="645"/>
    </location>
</feature>
<proteinExistence type="predicted"/>
<gene>
    <name evidence="3" type="ORF">PAUS00366_LOCUS932</name>
</gene>
<organism evidence="3">
    <name type="scientific">Pseudo-nitzschia australis</name>
    <dbReference type="NCBI Taxonomy" id="44445"/>
    <lineage>
        <taxon>Eukaryota</taxon>
        <taxon>Sar</taxon>
        <taxon>Stramenopiles</taxon>
        <taxon>Ochrophyta</taxon>
        <taxon>Bacillariophyta</taxon>
        <taxon>Bacillariophyceae</taxon>
        <taxon>Bacillariophycidae</taxon>
        <taxon>Bacillariales</taxon>
        <taxon>Bacillariaceae</taxon>
        <taxon>Pseudo-nitzschia</taxon>
    </lineage>
</organism>
<dbReference type="InterPro" id="IPR029058">
    <property type="entry name" value="AB_hydrolase_fold"/>
</dbReference>
<accession>A0A7S4A9V6</accession>
<protein>
    <submittedName>
        <fullName evidence="3">Uncharacterized protein</fullName>
    </submittedName>
</protein>
<evidence type="ECO:0000256" key="1">
    <source>
        <dbReference type="SAM" id="MobiDB-lite"/>
    </source>
</evidence>
<dbReference type="AlphaFoldDB" id="A0A7S4A9V6"/>
<dbReference type="EMBL" id="HBIX01001240">
    <property type="protein sequence ID" value="CAE0708212.1"/>
    <property type="molecule type" value="Transcribed_RNA"/>
</dbReference>
<evidence type="ECO:0000313" key="3">
    <source>
        <dbReference type="EMBL" id="CAE0708212.1"/>
    </source>
</evidence>
<name>A0A7S4A9V6_9STRA</name>
<evidence type="ECO:0000256" key="2">
    <source>
        <dbReference type="SAM" id="SignalP"/>
    </source>
</evidence>
<dbReference type="SUPFAM" id="SSF53474">
    <property type="entry name" value="alpha/beta-Hydrolases"/>
    <property type="match status" value="1"/>
</dbReference>
<feature type="region of interest" description="Disordered" evidence="1">
    <location>
        <begin position="552"/>
        <end position="573"/>
    </location>
</feature>
<dbReference type="Gene3D" id="3.40.50.1820">
    <property type="entry name" value="alpha/beta hydrolase"/>
    <property type="match status" value="1"/>
</dbReference>
<feature type="signal peptide" evidence="2">
    <location>
        <begin position="1"/>
        <end position="18"/>
    </location>
</feature>
<reference evidence="3" key="1">
    <citation type="submission" date="2021-01" db="EMBL/GenBank/DDBJ databases">
        <authorList>
            <person name="Corre E."/>
            <person name="Pelletier E."/>
            <person name="Niang G."/>
            <person name="Scheremetjew M."/>
            <person name="Finn R."/>
            <person name="Kale V."/>
            <person name="Holt S."/>
            <person name="Cochrane G."/>
            <person name="Meng A."/>
            <person name="Brown T."/>
            <person name="Cohen L."/>
        </authorList>
    </citation>
    <scope>NUCLEOTIDE SEQUENCE</scope>
    <source>
        <strain evidence="3">10249 10 AB</strain>
    </source>
</reference>
<sequence>MRFLLSIYLLFRLVPLKADHHVRRAVPNEGSEGSDTIPFDSTLPKMSDALKKNRKLQGIIDSRDCNEEFSLVTSKEIGSIFDLLIESIDPTDSSSTKKNVNLALKYNVKVSKVCLKCSQIGVQDLETSALMNTSPYGFQSYCSENKYGSEATHSALVFSPVDFNTGKLLPGKLRGLLVGHDTAIDVDSGPTDLWPDSISSVLNEETLNNSEKIIFFQSFVSSLVAATTGVVAVMPDYIGYGESKGYDRAYLSPMVYEQAAAVSYAAAKRYISFISTGCTVLSDVASITGYGEGGYFAIRGASALEQNGVTILSSRPGGTPFDLDSQLGFSFQLEQAESSLLLSPSSSEAVDLFLAFFGYAYSNGFSFLSNSNSKHDALHSSWMDQSDSKMNMLRWFDSPESLDREDILALLPTNIGDVFNPAIIDLYRESAYEGYPKNACRSGFLVTDSTRGLCDAILDASLWNILLTEIKFPVSICHSPYDDIIGFENIPNPTTLPSNIKFYSSNLDILNPRGGHHESMFLCALDTIIYMSSYSDGDNGETDSPALRQALTNSPSQCQTTTDGIDTTENPTLPPSIDNNKCSQLYGGCEGTQECCDNMLCKIRRFGDGELSKICSPPNRSYVRTSIAEESVGGARRRKKKPGLV</sequence>